<evidence type="ECO:0000313" key="14">
    <source>
        <dbReference type="EMBL" id="KAG8449816.1"/>
    </source>
</evidence>
<proteinExistence type="inferred from homology"/>
<comment type="similarity">
    <text evidence="11">Belongs to the G-protein coupled receptor 1 family.</text>
</comment>
<keyword evidence="3 12" id="KW-0716">Sensory transduction</keyword>
<feature type="transmembrane region" description="Helical" evidence="12">
    <location>
        <begin position="237"/>
        <end position="255"/>
    </location>
</feature>
<feature type="domain" description="G-protein coupled receptors family 1 profile" evidence="13">
    <location>
        <begin position="41"/>
        <end position="290"/>
    </location>
</feature>
<evidence type="ECO:0000313" key="15">
    <source>
        <dbReference type="Proteomes" id="UP000812440"/>
    </source>
</evidence>
<keyword evidence="5 12" id="KW-0552">Olfaction</keyword>
<dbReference type="InterPro" id="IPR017452">
    <property type="entry name" value="GPCR_Rhodpsn_7TM"/>
</dbReference>
<evidence type="ECO:0000256" key="6">
    <source>
        <dbReference type="ARBA" id="ARBA00022989"/>
    </source>
</evidence>
<dbReference type="PRINTS" id="PR00245">
    <property type="entry name" value="OLFACTORYR"/>
</dbReference>
<dbReference type="PANTHER" id="PTHR26452">
    <property type="entry name" value="OLFACTORY RECEPTOR"/>
    <property type="match status" value="1"/>
</dbReference>
<dbReference type="PROSITE" id="PS00237">
    <property type="entry name" value="G_PROTEIN_RECEP_F1_1"/>
    <property type="match status" value="1"/>
</dbReference>
<keyword evidence="9 11" id="KW-0675">Receptor</keyword>
<sequence>MEQRNQTLVKEFILLAMTSVPYYQTVLFFIFLMLYLFMLIGNVSILTVVIMDRRLHIPMYFFLGNLSFLDIVLPSSTVPKMMAGLVTEDFKISVWGCITQIYFIHFFGCSESLFLTSMAYDRYVAICNPLRYNIVMGKSSCILLIFGSWLVSFFHSLTQTILTSQLPFCYLNHISHFFCDVKPLLKLACTDTSLNEILFTITTGFLTVSTSSLIFLSYCLISMHLLKIRSFKEIRKAFSTCTSHLTVVFFFYGPLISRFIRPATNDSMEQDRQIAVLYTIITPVLNPVIYALRNQEVKRSLKTIFGRDKGFHKSI</sequence>
<keyword evidence="8 12" id="KW-0472">Membrane</keyword>
<accession>A0A8T2K5I9</accession>
<reference evidence="14" key="1">
    <citation type="thesis" date="2020" institute="ProQuest LLC" country="789 East Eisenhower Parkway, Ann Arbor, MI, USA">
        <title>Comparative Genomics and Chromosome Evolution.</title>
        <authorList>
            <person name="Mudd A.B."/>
        </authorList>
    </citation>
    <scope>NUCLEOTIDE SEQUENCE</scope>
    <source>
        <strain evidence="14">Female2</strain>
        <tissue evidence="14">Blood</tissue>
    </source>
</reference>
<dbReference type="PRINTS" id="PR00237">
    <property type="entry name" value="GPCRRHODOPSN"/>
</dbReference>
<keyword evidence="4 11" id="KW-0812">Transmembrane</keyword>
<evidence type="ECO:0000256" key="1">
    <source>
        <dbReference type="ARBA" id="ARBA00004651"/>
    </source>
</evidence>
<feature type="transmembrane region" description="Helical" evidence="12">
    <location>
        <begin position="93"/>
        <end position="120"/>
    </location>
</feature>
<dbReference type="InterPro" id="IPR050516">
    <property type="entry name" value="Olfactory_GPCR"/>
</dbReference>
<keyword evidence="15" id="KW-1185">Reference proteome</keyword>
<dbReference type="AlphaFoldDB" id="A0A8T2K5I9"/>
<dbReference type="FunFam" id="1.20.1070.10:FF:000001">
    <property type="entry name" value="Olfactory receptor"/>
    <property type="match status" value="1"/>
</dbReference>
<feature type="transmembrane region" description="Helical" evidence="12">
    <location>
        <begin position="57"/>
        <end position="73"/>
    </location>
</feature>
<evidence type="ECO:0000256" key="5">
    <source>
        <dbReference type="ARBA" id="ARBA00022725"/>
    </source>
</evidence>
<dbReference type="PROSITE" id="PS50262">
    <property type="entry name" value="G_PROTEIN_RECEP_F1_2"/>
    <property type="match status" value="1"/>
</dbReference>
<evidence type="ECO:0000256" key="2">
    <source>
        <dbReference type="ARBA" id="ARBA00022475"/>
    </source>
</evidence>
<feature type="transmembrane region" description="Helical" evidence="12">
    <location>
        <begin position="275"/>
        <end position="292"/>
    </location>
</feature>
<dbReference type="GO" id="GO:0004984">
    <property type="term" value="F:olfactory receptor activity"/>
    <property type="evidence" value="ECO:0007669"/>
    <property type="project" value="InterPro"/>
</dbReference>
<dbReference type="SUPFAM" id="SSF81321">
    <property type="entry name" value="Family A G protein-coupled receptor-like"/>
    <property type="match status" value="1"/>
</dbReference>
<evidence type="ECO:0000256" key="7">
    <source>
        <dbReference type="ARBA" id="ARBA00023040"/>
    </source>
</evidence>
<dbReference type="GO" id="GO:0004930">
    <property type="term" value="F:G protein-coupled receptor activity"/>
    <property type="evidence" value="ECO:0007669"/>
    <property type="project" value="UniProtKB-KW"/>
</dbReference>
<evidence type="ECO:0000256" key="4">
    <source>
        <dbReference type="ARBA" id="ARBA00022692"/>
    </source>
</evidence>
<dbReference type="Gene3D" id="1.20.1070.10">
    <property type="entry name" value="Rhodopsin 7-helix transmembrane proteins"/>
    <property type="match status" value="1"/>
</dbReference>
<organism evidence="14 15">
    <name type="scientific">Hymenochirus boettgeri</name>
    <name type="common">Congo dwarf clawed frog</name>
    <dbReference type="NCBI Taxonomy" id="247094"/>
    <lineage>
        <taxon>Eukaryota</taxon>
        <taxon>Metazoa</taxon>
        <taxon>Chordata</taxon>
        <taxon>Craniata</taxon>
        <taxon>Vertebrata</taxon>
        <taxon>Euteleostomi</taxon>
        <taxon>Amphibia</taxon>
        <taxon>Batrachia</taxon>
        <taxon>Anura</taxon>
        <taxon>Pipoidea</taxon>
        <taxon>Pipidae</taxon>
        <taxon>Pipinae</taxon>
        <taxon>Hymenochirus</taxon>
    </lineage>
</organism>
<gene>
    <name evidence="14" type="ORF">GDO86_016473</name>
</gene>
<evidence type="ECO:0000256" key="8">
    <source>
        <dbReference type="ARBA" id="ARBA00023136"/>
    </source>
</evidence>
<protein>
    <recommendedName>
        <fullName evidence="12">Olfactory receptor</fullName>
    </recommendedName>
</protein>
<name>A0A8T2K5I9_9PIPI</name>
<evidence type="ECO:0000256" key="10">
    <source>
        <dbReference type="ARBA" id="ARBA00023224"/>
    </source>
</evidence>
<dbReference type="Proteomes" id="UP000812440">
    <property type="component" value="Chromosome 8_10"/>
</dbReference>
<comment type="subcellular location">
    <subcellularLocation>
        <location evidence="1 12">Cell membrane</location>
        <topology evidence="1 12">Multi-pass membrane protein</topology>
    </subcellularLocation>
</comment>
<keyword evidence="6 12" id="KW-1133">Transmembrane helix</keyword>
<evidence type="ECO:0000256" key="9">
    <source>
        <dbReference type="ARBA" id="ARBA00023170"/>
    </source>
</evidence>
<dbReference type="OrthoDB" id="5967130at2759"/>
<keyword evidence="2 12" id="KW-1003">Cell membrane</keyword>
<dbReference type="Pfam" id="PF13853">
    <property type="entry name" value="7tm_4"/>
    <property type="match status" value="1"/>
</dbReference>
<feature type="transmembrane region" description="Helical" evidence="12">
    <location>
        <begin position="26"/>
        <end position="50"/>
    </location>
</feature>
<dbReference type="EMBL" id="JAACNH010000003">
    <property type="protein sequence ID" value="KAG8449816.1"/>
    <property type="molecule type" value="Genomic_DNA"/>
</dbReference>
<keyword evidence="7 11" id="KW-0297">G-protein coupled receptor</keyword>
<dbReference type="InterPro" id="IPR000276">
    <property type="entry name" value="GPCR_Rhodpsn"/>
</dbReference>
<evidence type="ECO:0000259" key="13">
    <source>
        <dbReference type="PROSITE" id="PS50262"/>
    </source>
</evidence>
<evidence type="ECO:0000256" key="11">
    <source>
        <dbReference type="RuleBase" id="RU000688"/>
    </source>
</evidence>
<feature type="transmembrane region" description="Helical" evidence="12">
    <location>
        <begin position="141"/>
        <end position="162"/>
    </location>
</feature>
<evidence type="ECO:0000256" key="3">
    <source>
        <dbReference type="ARBA" id="ARBA00022606"/>
    </source>
</evidence>
<keyword evidence="10 11" id="KW-0807">Transducer</keyword>
<feature type="transmembrane region" description="Helical" evidence="12">
    <location>
        <begin position="197"/>
        <end position="225"/>
    </location>
</feature>
<evidence type="ECO:0000256" key="12">
    <source>
        <dbReference type="RuleBase" id="RU363047"/>
    </source>
</evidence>
<dbReference type="InterPro" id="IPR000725">
    <property type="entry name" value="Olfact_rcpt"/>
</dbReference>
<comment type="caution">
    <text evidence="14">The sequence shown here is derived from an EMBL/GenBank/DDBJ whole genome shotgun (WGS) entry which is preliminary data.</text>
</comment>
<dbReference type="GO" id="GO:0005886">
    <property type="term" value="C:plasma membrane"/>
    <property type="evidence" value="ECO:0007669"/>
    <property type="project" value="UniProtKB-SubCell"/>
</dbReference>